<dbReference type="PANTHER" id="PTHR31961">
    <property type="entry name" value="SENSITIVE TO HIGH EXPRESSION PROTEIN 9, MITOCHONDRIAL"/>
    <property type="match status" value="1"/>
</dbReference>
<evidence type="ECO:0000256" key="5">
    <source>
        <dbReference type="ARBA" id="ARBA00022989"/>
    </source>
</evidence>
<feature type="compositionally biased region" description="Basic and acidic residues" evidence="11">
    <location>
        <begin position="85"/>
        <end position="96"/>
    </location>
</feature>
<feature type="region of interest" description="Disordered" evidence="11">
    <location>
        <begin position="149"/>
        <end position="195"/>
    </location>
</feature>
<keyword evidence="13" id="KW-1185">Reference proteome</keyword>
<dbReference type="PANTHER" id="PTHR31961:SF3">
    <property type="entry name" value="SENSITIVE TO HIGH EXPRESSION PROTEIN 9, MITOCHONDRIAL"/>
    <property type="match status" value="1"/>
</dbReference>
<evidence type="ECO:0000256" key="1">
    <source>
        <dbReference type="ARBA" id="ARBA00007472"/>
    </source>
</evidence>
<evidence type="ECO:0000256" key="11">
    <source>
        <dbReference type="SAM" id="MobiDB-lite"/>
    </source>
</evidence>
<organism evidence="12 13">
    <name type="scientific">Lunasporangiospora selenospora</name>
    <dbReference type="NCBI Taxonomy" id="979761"/>
    <lineage>
        <taxon>Eukaryota</taxon>
        <taxon>Fungi</taxon>
        <taxon>Fungi incertae sedis</taxon>
        <taxon>Mucoromycota</taxon>
        <taxon>Mortierellomycotina</taxon>
        <taxon>Mortierellomycetes</taxon>
        <taxon>Mortierellales</taxon>
        <taxon>Mortierellaceae</taxon>
        <taxon>Lunasporangiospora</taxon>
    </lineage>
</organism>
<evidence type="ECO:0000256" key="4">
    <source>
        <dbReference type="ARBA" id="ARBA00022946"/>
    </source>
</evidence>
<keyword evidence="6" id="KW-0175">Coiled coil</keyword>
<dbReference type="InterPro" id="IPR008839">
    <property type="entry name" value="MDM33_fungi"/>
</dbReference>
<dbReference type="OrthoDB" id="5595506at2759"/>
<evidence type="ECO:0000313" key="12">
    <source>
        <dbReference type="EMBL" id="KAF9581498.1"/>
    </source>
</evidence>
<evidence type="ECO:0000256" key="8">
    <source>
        <dbReference type="ARBA" id="ARBA00023136"/>
    </source>
</evidence>
<feature type="transmembrane region" description="Helical" evidence="10">
    <location>
        <begin position="441"/>
        <end position="461"/>
    </location>
</feature>
<dbReference type="Proteomes" id="UP000780801">
    <property type="component" value="Unassembled WGS sequence"/>
</dbReference>
<keyword evidence="5 10" id="KW-1133">Transmembrane helix</keyword>
<evidence type="ECO:0000256" key="10">
    <source>
        <dbReference type="RuleBase" id="RU364128"/>
    </source>
</evidence>
<gene>
    <name evidence="12" type="primary">SHE9</name>
    <name evidence="12" type="ORF">BGW38_001461</name>
</gene>
<keyword evidence="8 10" id="KW-0472">Membrane</keyword>
<comment type="function">
    <text evidence="9">Required for the maintenance of the structure of the mitochondrial inner membrane. Involved in mitochondrial morphology. Causes growth arrest when highly overexpressed.</text>
</comment>
<feature type="compositionally biased region" description="Polar residues" evidence="11">
    <location>
        <begin position="71"/>
        <end position="82"/>
    </location>
</feature>
<reference evidence="12" key="1">
    <citation type="journal article" date="2020" name="Fungal Divers.">
        <title>Resolving the Mortierellaceae phylogeny through synthesis of multi-gene phylogenetics and phylogenomics.</title>
        <authorList>
            <person name="Vandepol N."/>
            <person name="Liber J."/>
            <person name="Desiro A."/>
            <person name="Na H."/>
            <person name="Kennedy M."/>
            <person name="Barry K."/>
            <person name="Grigoriev I.V."/>
            <person name="Miller A.N."/>
            <person name="O'Donnell K."/>
            <person name="Stajich J.E."/>
            <person name="Bonito G."/>
        </authorList>
    </citation>
    <scope>NUCLEOTIDE SEQUENCE</scope>
    <source>
        <strain evidence="12">KOD1015</strain>
    </source>
</reference>
<evidence type="ECO:0000313" key="13">
    <source>
        <dbReference type="Proteomes" id="UP000780801"/>
    </source>
</evidence>
<comment type="subcellular location">
    <subcellularLocation>
        <location evidence="10">Mitochondrion inner membrane</location>
        <topology evidence="10">Multi-pass membrane protein</topology>
    </subcellularLocation>
</comment>
<feature type="compositionally biased region" description="Polar residues" evidence="11">
    <location>
        <begin position="619"/>
        <end position="636"/>
    </location>
</feature>
<feature type="region of interest" description="Disordered" evidence="11">
    <location>
        <begin position="617"/>
        <end position="637"/>
    </location>
</feature>
<evidence type="ECO:0000256" key="9">
    <source>
        <dbReference type="ARBA" id="ARBA00024807"/>
    </source>
</evidence>
<keyword evidence="2 10" id="KW-0812">Transmembrane</keyword>
<evidence type="ECO:0000256" key="2">
    <source>
        <dbReference type="ARBA" id="ARBA00022692"/>
    </source>
</evidence>
<dbReference type="GO" id="GO:0005743">
    <property type="term" value="C:mitochondrial inner membrane"/>
    <property type="evidence" value="ECO:0007669"/>
    <property type="project" value="UniProtKB-SubCell"/>
</dbReference>
<comment type="caution">
    <text evidence="12">The sequence shown here is derived from an EMBL/GenBank/DDBJ whole genome shotgun (WGS) entry which is preliminary data.</text>
</comment>
<keyword evidence="3 10" id="KW-0999">Mitochondrion inner membrane</keyword>
<feature type="compositionally biased region" description="Polar residues" evidence="11">
    <location>
        <begin position="174"/>
        <end position="183"/>
    </location>
</feature>
<sequence length="683" mass="74776">MASNIRLARAVGSQPSILFSRPSSLNPTALLVQRAFSGTAARNIEGGNGSSNKPDRNIKNTTAPAADASKLESTSNTNTSVSRIAAEEEGAKKKVVEEAERKRIEAQDAALKEILDSAAAEKKKLEEEALRRAEEERARWAAKEAAEAEAKRKAEAEAKRKAEAEAAAAALEQSKASQASKPNVSEHKDATKSLDSANKALNTGSVSDKPLKSAVQDSGIDTGAAKSLAAADPKVLSDNEWASKATGEQASSMTLSDTDPLEQFRARLLPYKRSLESSTEYIRSVLPDNLRQLSESVKRKDYRDTVAQLSEHLNNFTGYTTINELKQKVITHGDRLDNARIKLIQSKQAYEDAVGTRSDTQKAINDLLQRKHLWSPDDVIRFTDLYRSEHANEQAEQRSKIEYRHAEEGVEEKSRMLTRVIMERYHEEQVWSDKIRAASTYGTWGLIGVNVMAFLIVQAFVEPRRRRKQVERYEELVQDLTERGVLPEKIAGTVLPASAAAATASAPAVSMMDDTKAREEAHAKPVSIGAALLGGEELLSKVIQSAERQEERLCRIENAVLQRPPGAVKVASLDETSKEQEIDYVVAEDGTILFVPEEEIANAVDLGEGWAANLEGTRGSRSQGWSERTHANSMSEAHTENRLSRIIRDGEEKVVATRTDFLVSTIGGAIVGGLIAAAVMLNR</sequence>
<evidence type="ECO:0000256" key="3">
    <source>
        <dbReference type="ARBA" id="ARBA00022792"/>
    </source>
</evidence>
<feature type="transmembrane region" description="Helical" evidence="10">
    <location>
        <begin position="661"/>
        <end position="681"/>
    </location>
</feature>
<keyword evidence="7 10" id="KW-0496">Mitochondrion</keyword>
<evidence type="ECO:0000256" key="7">
    <source>
        <dbReference type="ARBA" id="ARBA00023128"/>
    </source>
</evidence>
<accession>A0A9P6KE41</accession>
<feature type="compositionally biased region" description="Basic and acidic residues" evidence="11">
    <location>
        <begin position="149"/>
        <end position="164"/>
    </location>
</feature>
<dbReference type="Pfam" id="PF05546">
    <property type="entry name" value="She9_MDM33"/>
    <property type="match status" value="1"/>
</dbReference>
<feature type="region of interest" description="Disordered" evidence="11">
    <location>
        <begin position="41"/>
        <end position="96"/>
    </location>
</feature>
<comment type="similarity">
    <text evidence="1 10">Belongs to the SHE9 family.</text>
</comment>
<protein>
    <recommendedName>
        <fullName evidence="10">Sensitive to high expression protein 9, mitochondrial</fullName>
    </recommendedName>
</protein>
<dbReference type="AlphaFoldDB" id="A0A9P6KE41"/>
<dbReference type="GO" id="GO:0007007">
    <property type="term" value="P:inner mitochondrial membrane organization"/>
    <property type="evidence" value="ECO:0007669"/>
    <property type="project" value="TreeGrafter"/>
</dbReference>
<keyword evidence="4 10" id="KW-0809">Transit peptide</keyword>
<evidence type="ECO:0000256" key="6">
    <source>
        <dbReference type="ARBA" id="ARBA00023054"/>
    </source>
</evidence>
<name>A0A9P6KE41_9FUNG</name>
<dbReference type="EMBL" id="JAABOA010001461">
    <property type="protein sequence ID" value="KAF9581498.1"/>
    <property type="molecule type" value="Genomic_DNA"/>
</dbReference>
<proteinExistence type="inferred from homology"/>
<comment type="subunit">
    <text evidence="10">Homooligomer.</text>
</comment>